<dbReference type="SMART" id="SM00448">
    <property type="entry name" value="REC"/>
    <property type="match status" value="1"/>
</dbReference>
<evidence type="ECO:0000259" key="1">
    <source>
        <dbReference type="PROSITE" id="PS50110"/>
    </source>
</evidence>
<gene>
    <name evidence="2" type="ORF">LCGC14_2633350</name>
</gene>
<dbReference type="InterPro" id="IPR011006">
    <property type="entry name" value="CheY-like_superfamily"/>
</dbReference>
<proteinExistence type="predicted"/>
<dbReference type="Pfam" id="PF00072">
    <property type="entry name" value="Response_reg"/>
    <property type="match status" value="1"/>
</dbReference>
<dbReference type="EMBL" id="LAZR01045228">
    <property type="protein sequence ID" value="KKK99379.1"/>
    <property type="molecule type" value="Genomic_DNA"/>
</dbReference>
<dbReference type="Gene3D" id="3.40.50.2300">
    <property type="match status" value="1"/>
</dbReference>
<evidence type="ECO:0000313" key="2">
    <source>
        <dbReference type="EMBL" id="KKK99379.1"/>
    </source>
</evidence>
<dbReference type="GO" id="GO:0000160">
    <property type="term" value="P:phosphorelay signal transduction system"/>
    <property type="evidence" value="ECO:0007669"/>
    <property type="project" value="InterPro"/>
</dbReference>
<dbReference type="PROSITE" id="PS50110">
    <property type="entry name" value="RESPONSE_REGULATORY"/>
    <property type="match status" value="1"/>
</dbReference>
<comment type="caution">
    <text evidence="2">The sequence shown here is derived from an EMBL/GenBank/DDBJ whole genome shotgun (WGS) entry which is preliminary data.</text>
</comment>
<protein>
    <recommendedName>
        <fullName evidence="1">Response regulatory domain-containing protein</fullName>
    </recommendedName>
</protein>
<sequence length="136" mass="15358">MLAPSVWIIDNDIVAQFNAMIKIRQAGIHCNIFCFDNAHSALVELMDPEITKNGLPDIILLNLGMPVIDGWDFIEQLGTILNEKVYPDIFLTCYSRVSADMRRANANHMVKGYFVKPITPQNIQSIISLTEKLRPV</sequence>
<feature type="domain" description="Response regulatory" evidence="1">
    <location>
        <begin position="5"/>
        <end position="131"/>
    </location>
</feature>
<dbReference type="SUPFAM" id="SSF52172">
    <property type="entry name" value="CheY-like"/>
    <property type="match status" value="1"/>
</dbReference>
<reference evidence="2" key="1">
    <citation type="journal article" date="2015" name="Nature">
        <title>Complex archaea that bridge the gap between prokaryotes and eukaryotes.</title>
        <authorList>
            <person name="Spang A."/>
            <person name="Saw J.H."/>
            <person name="Jorgensen S.L."/>
            <person name="Zaremba-Niedzwiedzka K."/>
            <person name="Martijn J."/>
            <person name="Lind A.E."/>
            <person name="van Eijk R."/>
            <person name="Schleper C."/>
            <person name="Guy L."/>
            <person name="Ettema T.J."/>
        </authorList>
    </citation>
    <scope>NUCLEOTIDE SEQUENCE</scope>
</reference>
<organism evidence="2">
    <name type="scientific">marine sediment metagenome</name>
    <dbReference type="NCBI Taxonomy" id="412755"/>
    <lineage>
        <taxon>unclassified sequences</taxon>
        <taxon>metagenomes</taxon>
        <taxon>ecological metagenomes</taxon>
    </lineage>
</organism>
<dbReference type="PANTHER" id="PTHR44520:SF2">
    <property type="entry name" value="RESPONSE REGULATOR RCP1"/>
    <property type="match status" value="1"/>
</dbReference>
<dbReference type="InterPro" id="IPR001789">
    <property type="entry name" value="Sig_transdc_resp-reg_receiver"/>
</dbReference>
<dbReference type="AlphaFoldDB" id="A0A0F9CAP2"/>
<dbReference type="PANTHER" id="PTHR44520">
    <property type="entry name" value="RESPONSE REGULATOR RCP1-RELATED"/>
    <property type="match status" value="1"/>
</dbReference>
<name>A0A0F9CAP2_9ZZZZ</name>
<dbReference type="InterPro" id="IPR052893">
    <property type="entry name" value="TCS_response_regulator"/>
</dbReference>
<accession>A0A0F9CAP2</accession>